<dbReference type="Proteomes" id="UP000492821">
    <property type="component" value="Unassembled WGS sequence"/>
</dbReference>
<dbReference type="PANTHER" id="PTHR35017">
    <property type="entry name" value="PROTEIN CBG16223-RELATED"/>
    <property type="match status" value="1"/>
</dbReference>
<dbReference type="AlphaFoldDB" id="A0A7E4VWM2"/>
<evidence type="ECO:0000313" key="2">
    <source>
        <dbReference type="Proteomes" id="UP000492821"/>
    </source>
</evidence>
<evidence type="ECO:0000256" key="1">
    <source>
        <dbReference type="SAM" id="SignalP"/>
    </source>
</evidence>
<keyword evidence="2" id="KW-1185">Reference proteome</keyword>
<reference evidence="3" key="2">
    <citation type="submission" date="2020-10" db="UniProtKB">
        <authorList>
            <consortium name="WormBaseParasite"/>
        </authorList>
    </citation>
    <scope>IDENTIFICATION</scope>
</reference>
<organism evidence="2 3">
    <name type="scientific">Panagrellus redivivus</name>
    <name type="common">Microworm</name>
    <dbReference type="NCBI Taxonomy" id="6233"/>
    <lineage>
        <taxon>Eukaryota</taxon>
        <taxon>Metazoa</taxon>
        <taxon>Ecdysozoa</taxon>
        <taxon>Nematoda</taxon>
        <taxon>Chromadorea</taxon>
        <taxon>Rhabditida</taxon>
        <taxon>Tylenchina</taxon>
        <taxon>Panagrolaimomorpha</taxon>
        <taxon>Panagrolaimoidea</taxon>
        <taxon>Panagrolaimidae</taxon>
        <taxon>Panagrellus</taxon>
    </lineage>
</organism>
<protein>
    <submittedName>
        <fullName evidence="3">ShKT domain-containing protein</fullName>
    </submittedName>
</protein>
<evidence type="ECO:0000313" key="3">
    <source>
        <dbReference type="WBParaSite" id="Pan_g4092.t1"/>
    </source>
</evidence>
<accession>A0A7E4VWM2</accession>
<dbReference type="PANTHER" id="PTHR35017:SF1">
    <property type="entry name" value="SHKT DOMAIN-CONTAINING PROTEIN"/>
    <property type="match status" value="1"/>
</dbReference>
<dbReference type="WBParaSite" id="Pan_g4092.t1">
    <property type="protein sequence ID" value="Pan_g4092.t1"/>
    <property type="gene ID" value="Pan_g4092"/>
</dbReference>
<feature type="signal peptide" evidence="1">
    <location>
        <begin position="1"/>
        <end position="21"/>
    </location>
</feature>
<reference evidence="2" key="1">
    <citation type="journal article" date="2013" name="Genetics">
        <title>The draft genome and transcriptome of Panagrellus redivivus are shaped by the harsh demands of a free-living lifestyle.</title>
        <authorList>
            <person name="Srinivasan J."/>
            <person name="Dillman A.R."/>
            <person name="Macchietto M.G."/>
            <person name="Heikkinen L."/>
            <person name="Lakso M."/>
            <person name="Fracchia K.M."/>
            <person name="Antoshechkin I."/>
            <person name="Mortazavi A."/>
            <person name="Wong G."/>
            <person name="Sternberg P.W."/>
        </authorList>
    </citation>
    <scope>NUCLEOTIDE SEQUENCE [LARGE SCALE GENOMIC DNA]</scope>
    <source>
        <strain evidence="2">MT8872</strain>
    </source>
</reference>
<keyword evidence="1" id="KW-0732">Signal</keyword>
<proteinExistence type="predicted"/>
<name>A0A7E4VWM2_PANRE</name>
<sequence>MKHRSFAFIGLFTTFFQFVTPESPLETTLLAQSMPCCAETIGTAACQDMLKTRPRHFREKCQNDADFGMIQCCRTCQTNVADLGQVLFAEGNRSRHCFDRHNRKFCSQFLSQNSFYSGNVGEQMSCNGETHALAFRICRRTCGFCEVALYAEEKKHENCPVISSTPPRISFMSPLGVPVLT</sequence>
<feature type="chain" id="PRO_5029015671" evidence="1">
    <location>
        <begin position="22"/>
        <end position="181"/>
    </location>
</feature>